<name>A0A1E1LG02_9HELO</name>
<dbReference type="Proteomes" id="UP000178129">
    <property type="component" value="Unassembled WGS sequence"/>
</dbReference>
<organism evidence="2 3">
    <name type="scientific">Rhynchosporium graminicola</name>
    <dbReference type="NCBI Taxonomy" id="2792576"/>
    <lineage>
        <taxon>Eukaryota</taxon>
        <taxon>Fungi</taxon>
        <taxon>Dikarya</taxon>
        <taxon>Ascomycota</taxon>
        <taxon>Pezizomycotina</taxon>
        <taxon>Leotiomycetes</taxon>
        <taxon>Helotiales</taxon>
        <taxon>Ploettnerulaceae</taxon>
        <taxon>Rhynchosporium</taxon>
    </lineage>
</organism>
<comment type="caution">
    <text evidence="2">The sequence shown here is derived from an EMBL/GenBank/DDBJ whole genome shotgun (WGS) entry which is preliminary data.</text>
</comment>
<feature type="region of interest" description="Disordered" evidence="1">
    <location>
        <begin position="173"/>
        <end position="201"/>
    </location>
</feature>
<evidence type="ECO:0000313" key="2">
    <source>
        <dbReference type="EMBL" id="CZT09448.1"/>
    </source>
</evidence>
<keyword evidence="3" id="KW-1185">Reference proteome</keyword>
<reference evidence="3" key="1">
    <citation type="submission" date="2016-03" db="EMBL/GenBank/DDBJ databases">
        <authorList>
            <person name="Ploux O."/>
        </authorList>
    </citation>
    <scope>NUCLEOTIDE SEQUENCE [LARGE SCALE GENOMIC DNA]</scope>
    <source>
        <strain evidence="3">UK7</strain>
    </source>
</reference>
<evidence type="ECO:0000313" key="3">
    <source>
        <dbReference type="Proteomes" id="UP000178129"/>
    </source>
</evidence>
<feature type="region of interest" description="Disordered" evidence="1">
    <location>
        <begin position="221"/>
        <end position="273"/>
    </location>
</feature>
<accession>A0A1E1LG02</accession>
<feature type="compositionally biased region" description="Acidic residues" evidence="1">
    <location>
        <begin position="242"/>
        <end position="266"/>
    </location>
</feature>
<gene>
    <name evidence="2" type="ORF">RCO7_07370</name>
</gene>
<dbReference type="EMBL" id="FJUW01000050">
    <property type="protein sequence ID" value="CZT09448.1"/>
    <property type="molecule type" value="Genomic_DNA"/>
</dbReference>
<dbReference type="InParanoid" id="A0A1E1LG02"/>
<proteinExistence type="predicted"/>
<dbReference type="AlphaFoldDB" id="A0A1E1LG02"/>
<evidence type="ECO:0000256" key="1">
    <source>
        <dbReference type="SAM" id="MobiDB-lite"/>
    </source>
</evidence>
<feature type="region of interest" description="Disordered" evidence="1">
    <location>
        <begin position="1"/>
        <end position="37"/>
    </location>
</feature>
<feature type="compositionally biased region" description="Polar residues" evidence="1">
    <location>
        <begin position="22"/>
        <end position="32"/>
    </location>
</feature>
<feature type="region of interest" description="Disordered" evidence="1">
    <location>
        <begin position="124"/>
        <end position="161"/>
    </location>
</feature>
<feature type="compositionally biased region" description="Polar residues" evidence="1">
    <location>
        <begin position="221"/>
        <end position="232"/>
    </location>
</feature>
<feature type="compositionally biased region" description="Basic and acidic residues" evidence="1">
    <location>
        <begin position="124"/>
        <end position="135"/>
    </location>
</feature>
<protein>
    <submittedName>
        <fullName evidence="2">Uncharacterized protein</fullName>
    </submittedName>
</protein>
<sequence length="315" mass="35913">MDTTTYNKENVAPVSCLPSPPTSFENKPQSIESENHDGFIEIPLTSDDDQINSNLKTNLSSANIQAAEKRDGELLSDDDEAAEKRKRVFLSNGDDHDKEDTYGLRSMDSLTEFGDVEMEELLEIERSIPDNHEDLDLNLNRPDPPERPHTPFENQSPRFQSPLIEFQPLTILIPPFHSEAPRPQTRRSDEPSKEQSQGLQSEQLKKLLCLDLSALPKPLNINKSSYFSQGDPTKTESKYDDVSDSDNDSDTDDWSEEEEEEEEEEEGKIVDDGIRREFVEISREEWNLRGHPRFGKYRVKEISCLRVCATIRAGA</sequence>